<proteinExistence type="predicted"/>
<evidence type="ECO:0000313" key="2">
    <source>
        <dbReference type="Proteomes" id="UP000637578"/>
    </source>
</evidence>
<dbReference type="SUPFAM" id="SSF56059">
    <property type="entry name" value="Glutathione synthetase ATP-binding domain-like"/>
    <property type="match status" value="1"/>
</dbReference>
<dbReference type="PANTHER" id="PTHR39217">
    <property type="match status" value="1"/>
</dbReference>
<sequence length="292" mass="31155">MSRPVVLLATCSQLPVGDGDDDALPGALAAVGVDAAFAPWDDPATAFADADLVVLRATWDYTTRYKEFLAWCESLPALANPAPVVRWNTDKSYLVDLAADGVAVVPTAVVAPGERPDWPDTEVVVKPAVGVGSSGAARFTVQQWDEAGEHLAALHADGHTVLVQPYQPAVAAEGETALVYLGGIYSHAFNKGPMLGNEADDSGLFLTEKLRPAEPTGEQRRLAEDVLDATCARFRLRRCDLVYARVDVVHGPDGRPLLLELELTEPSLGLRQTGPEAPARFASAVRAALPRR</sequence>
<dbReference type="EMBL" id="BMMK01000017">
    <property type="protein sequence ID" value="GGM63350.1"/>
    <property type="molecule type" value="Genomic_DNA"/>
</dbReference>
<reference evidence="1" key="1">
    <citation type="journal article" date="2014" name="Int. J. Syst. Evol. Microbiol.">
        <title>Complete genome sequence of Corynebacterium casei LMG S-19264T (=DSM 44701T), isolated from a smear-ripened cheese.</title>
        <authorList>
            <consortium name="US DOE Joint Genome Institute (JGI-PGF)"/>
            <person name="Walter F."/>
            <person name="Albersmeier A."/>
            <person name="Kalinowski J."/>
            <person name="Ruckert C."/>
        </authorList>
    </citation>
    <scope>NUCLEOTIDE SEQUENCE</scope>
    <source>
        <strain evidence="1">CGMCC 4.5737</strain>
    </source>
</reference>
<accession>A0A8J3FWW5</accession>
<gene>
    <name evidence="1" type="ORF">GCM10012275_37460</name>
</gene>
<comment type="caution">
    <text evidence="1">The sequence shown here is derived from an EMBL/GenBank/DDBJ whole genome shotgun (WGS) entry which is preliminary data.</text>
</comment>
<organism evidence="1 2">
    <name type="scientific">Longimycelium tulufanense</name>
    <dbReference type="NCBI Taxonomy" id="907463"/>
    <lineage>
        <taxon>Bacteria</taxon>
        <taxon>Bacillati</taxon>
        <taxon>Actinomycetota</taxon>
        <taxon>Actinomycetes</taxon>
        <taxon>Pseudonocardiales</taxon>
        <taxon>Pseudonocardiaceae</taxon>
        <taxon>Longimycelium</taxon>
    </lineage>
</organism>
<evidence type="ECO:0000313" key="1">
    <source>
        <dbReference type="EMBL" id="GGM63350.1"/>
    </source>
</evidence>
<dbReference type="AlphaFoldDB" id="A0A8J3FWW5"/>
<dbReference type="Proteomes" id="UP000637578">
    <property type="component" value="Unassembled WGS sequence"/>
</dbReference>
<dbReference type="PANTHER" id="PTHR39217:SF1">
    <property type="entry name" value="GLUTATHIONE SYNTHETASE"/>
    <property type="match status" value="1"/>
</dbReference>
<keyword evidence="2" id="KW-1185">Reference proteome</keyword>
<dbReference type="RefSeq" id="WP_189059391.1">
    <property type="nucleotide sequence ID" value="NZ_BMMK01000017.1"/>
</dbReference>
<protein>
    <submittedName>
        <fullName evidence="1">ATP-grasp domain-containing protein</fullName>
    </submittedName>
</protein>
<name>A0A8J3FWW5_9PSEU</name>
<reference evidence="1" key="2">
    <citation type="submission" date="2020-09" db="EMBL/GenBank/DDBJ databases">
        <authorList>
            <person name="Sun Q."/>
            <person name="Zhou Y."/>
        </authorList>
    </citation>
    <scope>NUCLEOTIDE SEQUENCE</scope>
    <source>
        <strain evidence="1">CGMCC 4.5737</strain>
    </source>
</reference>
<dbReference type="InterPro" id="IPR053191">
    <property type="entry name" value="DcsG_Biosynth_Enzyme"/>
</dbReference>